<evidence type="ECO:0000313" key="8">
    <source>
        <dbReference type="EMBL" id="SNZ14032.1"/>
    </source>
</evidence>
<dbReference type="InterPro" id="IPR010173">
    <property type="entry name" value="CRISPR-assoc_Csm5"/>
</dbReference>
<sequence>MVQLELLSPVHIGDGERLTGFDFVKEGPYLKVYFFDRVIQVIEREPRNLREKIFISIKTKSTERSFLESLFRDDPHLKSKIEPVYTVRINGKPQSLQIESFIKSMYKPYIPGSEIKGAIRHLFLVGVLMEDEELRKELIEALQKGHIKDAEEILEKNVFYPRNVQKRNAQQDLFKAFVVSDSEPIDPSHLQVEVPELVGSDEKIYPCEALKEGTVVNFREYIDQKILPHFSNFGSYRFLDYIKPENFYKKLKEFSQKFYGDLLDEEIKFFKRKGKHQTVLHLENIKKRLNDGILLRLGKHEGYLSTTVMLLVKREDPKLFEKVFRQTQSKVRNEVNKTRRITQDGKTFGWALLKV</sequence>
<evidence type="ECO:0000256" key="1">
    <source>
        <dbReference type="ARBA" id="ARBA00003088"/>
    </source>
</evidence>
<evidence type="ECO:0000256" key="2">
    <source>
        <dbReference type="ARBA" id="ARBA00006680"/>
    </source>
</evidence>
<dbReference type="PANTHER" id="PTHR38007:SF1">
    <property type="entry name" value="CRISPR SYSTEM CMS PROTEIN CSM5"/>
    <property type="match status" value="1"/>
</dbReference>
<accession>A0A285NX15</accession>
<dbReference type="InterPro" id="IPR005537">
    <property type="entry name" value="RAMP_III_fam"/>
</dbReference>
<reference evidence="9" key="1">
    <citation type="submission" date="2017-09" db="EMBL/GenBank/DDBJ databases">
        <authorList>
            <person name="Varghese N."/>
            <person name="Submissions S."/>
        </authorList>
    </citation>
    <scope>NUCLEOTIDE SEQUENCE [LARGE SCALE GENOMIC DNA]</scope>
    <source>
        <strain evidence="9">DSM 2913</strain>
    </source>
</reference>
<dbReference type="PANTHER" id="PTHR38007">
    <property type="entry name" value="CRISPR SYSTEM CMS PROTEIN CSM5"/>
    <property type="match status" value="1"/>
</dbReference>
<feature type="domain" description="CRISPR type III-associated protein" evidence="7">
    <location>
        <begin position="4"/>
        <end position="266"/>
    </location>
</feature>
<dbReference type="Pfam" id="PF03787">
    <property type="entry name" value="RAMPs"/>
    <property type="match status" value="1"/>
</dbReference>
<comment type="similarity">
    <text evidence="2">Belongs to the CRISPR-associated Csm5 family.</text>
</comment>
<protein>
    <recommendedName>
        <fullName evidence="3">CRISPR system Cms protein Csm5</fullName>
    </recommendedName>
    <alternativeName>
        <fullName evidence="6">CRISPR type III A-associated protein Csm5</fullName>
    </alternativeName>
</protein>
<evidence type="ECO:0000256" key="3">
    <source>
        <dbReference type="ARBA" id="ARBA00016113"/>
    </source>
</evidence>
<name>A0A285NX15_9AQUI</name>
<organism evidence="8 9">
    <name type="scientific">Hydrogenobacter hydrogenophilus</name>
    <dbReference type="NCBI Taxonomy" id="35835"/>
    <lineage>
        <taxon>Bacteria</taxon>
        <taxon>Pseudomonadati</taxon>
        <taxon>Aquificota</taxon>
        <taxon>Aquificia</taxon>
        <taxon>Aquificales</taxon>
        <taxon>Aquificaceae</taxon>
        <taxon>Hydrogenobacter</taxon>
    </lineage>
</organism>
<keyword evidence="5" id="KW-0051">Antiviral defense</keyword>
<evidence type="ECO:0000256" key="4">
    <source>
        <dbReference type="ARBA" id="ARBA00022884"/>
    </source>
</evidence>
<dbReference type="OrthoDB" id="24360at2"/>
<dbReference type="GO" id="GO:0003723">
    <property type="term" value="F:RNA binding"/>
    <property type="evidence" value="ECO:0007669"/>
    <property type="project" value="UniProtKB-KW"/>
</dbReference>
<dbReference type="AlphaFoldDB" id="A0A285NX15"/>
<dbReference type="Proteomes" id="UP000218627">
    <property type="component" value="Unassembled WGS sequence"/>
</dbReference>
<dbReference type="NCBIfam" id="TIGR01899">
    <property type="entry name" value="cas_TM1807_csm5"/>
    <property type="match status" value="1"/>
</dbReference>
<evidence type="ECO:0000259" key="7">
    <source>
        <dbReference type="Pfam" id="PF03787"/>
    </source>
</evidence>
<evidence type="ECO:0000313" key="9">
    <source>
        <dbReference type="Proteomes" id="UP000218627"/>
    </source>
</evidence>
<keyword evidence="4" id="KW-0694">RNA-binding</keyword>
<dbReference type="EMBL" id="OBEN01000004">
    <property type="protein sequence ID" value="SNZ14032.1"/>
    <property type="molecule type" value="Genomic_DNA"/>
</dbReference>
<keyword evidence="9" id="KW-1185">Reference proteome</keyword>
<evidence type="ECO:0000256" key="5">
    <source>
        <dbReference type="ARBA" id="ARBA00023118"/>
    </source>
</evidence>
<evidence type="ECO:0000256" key="6">
    <source>
        <dbReference type="ARBA" id="ARBA00031720"/>
    </source>
</evidence>
<gene>
    <name evidence="8" type="ORF">SAMN06265353_0960</name>
</gene>
<comment type="function">
    <text evidence="1">This subunit might be involved in maturation of a crRNA intermediate to its mature form.</text>
</comment>
<dbReference type="GO" id="GO:0051607">
    <property type="term" value="P:defense response to virus"/>
    <property type="evidence" value="ECO:0007669"/>
    <property type="project" value="UniProtKB-KW"/>
</dbReference>
<dbReference type="RefSeq" id="WP_096601855.1">
    <property type="nucleotide sequence ID" value="NZ_OBEN01000004.1"/>
</dbReference>
<proteinExistence type="inferred from homology"/>